<name>A0A914DGM5_9BILA</name>
<evidence type="ECO:0000313" key="1">
    <source>
        <dbReference type="Proteomes" id="UP000887540"/>
    </source>
</evidence>
<reference evidence="2" key="1">
    <citation type="submission" date="2022-11" db="UniProtKB">
        <authorList>
            <consortium name="WormBaseParasite"/>
        </authorList>
    </citation>
    <scope>IDENTIFICATION</scope>
</reference>
<protein>
    <submittedName>
        <fullName evidence="2">Uncharacterized protein</fullName>
    </submittedName>
</protein>
<evidence type="ECO:0000313" key="2">
    <source>
        <dbReference type="WBParaSite" id="ACRNAN_scaffold25482.g25262.t1"/>
    </source>
</evidence>
<dbReference type="AlphaFoldDB" id="A0A914DGM5"/>
<sequence>MKYQWFENTLNDLQEDYEDYIGDVAQSDTQTVPVEEEPSTSVSIAMNMMICLIRMKKGAAMKNWKKINALIAKNELKQKMSGNP</sequence>
<proteinExistence type="predicted"/>
<keyword evidence="1" id="KW-1185">Reference proteome</keyword>
<organism evidence="1 2">
    <name type="scientific">Acrobeloides nanus</name>
    <dbReference type="NCBI Taxonomy" id="290746"/>
    <lineage>
        <taxon>Eukaryota</taxon>
        <taxon>Metazoa</taxon>
        <taxon>Ecdysozoa</taxon>
        <taxon>Nematoda</taxon>
        <taxon>Chromadorea</taxon>
        <taxon>Rhabditida</taxon>
        <taxon>Tylenchina</taxon>
        <taxon>Cephalobomorpha</taxon>
        <taxon>Cephaloboidea</taxon>
        <taxon>Cephalobidae</taxon>
        <taxon>Acrobeloides</taxon>
    </lineage>
</organism>
<dbReference type="WBParaSite" id="ACRNAN_scaffold25482.g25262.t1">
    <property type="protein sequence ID" value="ACRNAN_scaffold25482.g25262.t1"/>
    <property type="gene ID" value="ACRNAN_scaffold25482.g25262"/>
</dbReference>
<dbReference type="Proteomes" id="UP000887540">
    <property type="component" value="Unplaced"/>
</dbReference>
<accession>A0A914DGM5</accession>